<proteinExistence type="predicted"/>
<dbReference type="InterPro" id="IPR003646">
    <property type="entry name" value="SH3-like_bac-type"/>
</dbReference>
<dbReference type="PANTHER" id="PTHR34408:SF1">
    <property type="entry name" value="GLYCOSYL HYDROLASE FAMILY 19 DOMAIN-CONTAINING PROTEIN HI_1415"/>
    <property type="match status" value="1"/>
</dbReference>
<gene>
    <name evidence="3" type="ORF">NC992_24235</name>
</gene>
<dbReference type="PANTHER" id="PTHR34408">
    <property type="entry name" value="FAMILY PROTEIN, PUTATIVE-RELATED"/>
    <property type="match status" value="1"/>
</dbReference>
<dbReference type="InterPro" id="IPR002477">
    <property type="entry name" value="Peptidoglycan-bd-like"/>
</dbReference>
<reference evidence="3 4" key="1">
    <citation type="submission" date="2022-04" db="EMBL/GenBank/DDBJ databases">
        <title>Positive selection, recombination, and allopatry shape intraspecific diversity of widespread and dominant cyanobacteria.</title>
        <authorList>
            <person name="Wei J."/>
            <person name="Shu W."/>
            <person name="Hu C."/>
        </authorList>
    </citation>
    <scope>NUCLEOTIDE SEQUENCE [LARGE SCALE GENOMIC DNA]</scope>
    <source>
        <strain evidence="3 4">DQ-A4</strain>
    </source>
</reference>
<feature type="domain" description="SH3b" evidence="2">
    <location>
        <begin position="33"/>
        <end position="94"/>
    </location>
</feature>
<evidence type="ECO:0000313" key="4">
    <source>
        <dbReference type="Proteomes" id="UP001482513"/>
    </source>
</evidence>
<dbReference type="InterPro" id="IPR052354">
    <property type="entry name" value="Cell_Wall_Dynamics_Protein"/>
</dbReference>
<evidence type="ECO:0000256" key="1">
    <source>
        <dbReference type="SAM" id="MobiDB-lite"/>
    </source>
</evidence>
<dbReference type="InterPro" id="IPR036366">
    <property type="entry name" value="PGBDSf"/>
</dbReference>
<feature type="compositionally biased region" description="Pro residues" evidence="1">
    <location>
        <begin position="180"/>
        <end position="190"/>
    </location>
</feature>
<dbReference type="InterPro" id="IPR036365">
    <property type="entry name" value="PGBD-like_sf"/>
</dbReference>
<accession>A0ABV0KB99</accession>
<keyword evidence="4" id="KW-1185">Reference proteome</keyword>
<dbReference type="SMART" id="SM00287">
    <property type="entry name" value="SH3b"/>
    <property type="match status" value="3"/>
</dbReference>
<name>A0ABV0KB99_9CYAN</name>
<feature type="region of interest" description="Disordered" evidence="1">
    <location>
        <begin position="167"/>
        <end position="193"/>
    </location>
</feature>
<dbReference type="Proteomes" id="UP001482513">
    <property type="component" value="Unassembled WGS sequence"/>
</dbReference>
<dbReference type="SUPFAM" id="SSF47090">
    <property type="entry name" value="PGBD-like"/>
    <property type="match status" value="1"/>
</dbReference>
<feature type="domain" description="SH3b" evidence="2">
    <location>
        <begin position="279"/>
        <end position="339"/>
    </location>
</feature>
<dbReference type="RefSeq" id="WP_190706788.1">
    <property type="nucleotide sequence ID" value="NZ_JAMPKX010000018.1"/>
</dbReference>
<dbReference type="EMBL" id="JAMPKX010000018">
    <property type="protein sequence ID" value="MEP0950003.1"/>
    <property type="molecule type" value="Genomic_DNA"/>
</dbReference>
<dbReference type="Gene3D" id="1.10.101.10">
    <property type="entry name" value="PGBD-like superfamily/PGBD"/>
    <property type="match status" value="1"/>
</dbReference>
<organism evidence="3 4">
    <name type="scientific">Leptolyngbya subtilissima DQ-A4</name>
    <dbReference type="NCBI Taxonomy" id="2933933"/>
    <lineage>
        <taxon>Bacteria</taxon>
        <taxon>Bacillati</taxon>
        <taxon>Cyanobacteriota</taxon>
        <taxon>Cyanophyceae</taxon>
        <taxon>Leptolyngbyales</taxon>
        <taxon>Leptolyngbyaceae</taxon>
        <taxon>Leptolyngbya group</taxon>
        <taxon>Leptolyngbya</taxon>
    </lineage>
</organism>
<comment type="caution">
    <text evidence="3">The sequence shown here is derived from an EMBL/GenBank/DDBJ whole genome shotgun (WGS) entry which is preliminary data.</text>
</comment>
<evidence type="ECO:0000313" key="3">
    <source>
        <dbReference type="EMBL" id="MEP0950003.1"/>
    </source>
</evidence>
<feature type="compositionally biased region" description="Pro residues" evidence="1">
    <location>
        <begin position="255"/>
        <end position="276"/>
    </location>
</feature>
<sequence length="339" mass="35776">MPLRNWSLAAAGAIVLGSGLGTPALANGHLWGSTVYVNTPQGYALNARWGPGTNTGVYRRVRRGSALQLSGVRRNGWVQLVDATWVAGNLVSRSPVPGAGVTPPGNADNLATVVTPQNFALNIRSGPGRNFPVVGQFVNGSRIALTGRFSVGWAQLTNGNWVDSGHIQYSGPIQGGNQPNPNPNPNPGPTPNADVLELQRLLRQAGFLPSNFIASGIYDQTTQNAVREFQRVNGLPVTGVVDAATWQALYRATEPPTPLPSPKPDPSPDPTNPPPSGTSQRRVVTDGDSTSVFDGPGTEFGLVRTVPNGSIVTITGRTSGNWSELLDGGWIFSPWLDPI</sequence>
<evidence type="ECO:0000259" key="2">
    <source>
        <dbReference type="SMART" id="SM00287"/>
    </source>
</evidence>
<feature type="region of interest" description="Disordered" evidence="1">
    <location>
        <begin position="253"/>
        <end position="298"/>
    </location>
</feature>
<feature type="domain" description="SH3b" evidence="2">
    <location>
        <begin position="111"/>
        <end position="170"/>
    </location>
</feature>
<protein>
    <submittedName>
        <fullName evidence="3">Peptidoglycan-binding protein</fullName>
    </submittedName>
</protein>
<dbReference type="Pfam" id="PF01471">
    <property type="entry name" value="PG_binding_1"/>
    <property type="match status" value="1"/>
</dbReference>